<feature type="domain" description="Cytidyltransferase-like" evidence="17">
    <location>
        <begin position="6"/>
        <end position="138"/>
    </location>
</feature>
<dbReference type="GO" id="GO:0005524">
    <property type="term" value="F:ATP binding"/>
    <property type="evidence" value="ECO:0007669"/>
    <property type="project" value="UniProtKB-KW"/>
</dbReference>
<dbReference type="HAMAP" id="MF_00647">
    <property type="entry name" value="PPAT_arch"/>
    <property type="match status" value="1"/>
</dbReference>
<dbReference type="InterPro" id="IPR050299">
    <property type="entry name" value="YjjX_NTPase"/>
</dbReference>
<comment type="similarity">
    <text evidence="15">Belongs to the eukaryotic CoaD family.</text>
</comment>
<dbReference type="PANTHER" id="PTHR34699">
    <property type="match status" value="1"/>
</dbReference>
<evidence type="ECO:0000256" key="3">
    <source>
        <dbReference type="ARBA" id="ARBA00022679"/>
    </source>
</evidence>
<sequence length="329" mass="36908">MHNRVIVGGTFETLHEGHRKLLRLALSAGRQVYIGLTSDRFARKGKNYDCSPFSSRKKKLEQFLGKELARVKIFKIDDVYGPTLQDDFDAIVVSEETKGRAEEINRIRRSKGLKPLEIISIPILNAEDLKKISCERIKTGVIDKLGMRRRPVAIAVGSTNPTKLKGVEKVAKRIFRKFRLSGIEVTRKVPEQPFEDDTIMGAVERAKSAKQKLKADYGIGLESGLFKFAGRFFDCQWCAVYDGERVTLGFSMGFEVSTELVDEVRRSRSTMNDVFANLSGVESIGRKKGAIGYLSHGLAERKEMSEQAFLCAMIPRLSAPNYGANAHRK</sequence>
<comment type="catalytic activity">
    <reaction evidence="14 16">
        <text>XTP + H2O = XDP + phosphate + H(+)</text>
        <dbReference type="Rhea" id="RHEA:28406"/>
        <dbReference type="ChEBI" id="CHEBI:15377"/>
        <dbReference type="ChEBI" id="CHEBI:15378"/>
        <dbReference type="ChEBI" id="CHEBI:43474"/>
        <dbReference type="ChEBI" id="CHEBI:59884"/>
        <dbReference type="ChEBI" id="CHEBI:61314"/>
        <dbReference type="EC" id="3.6.1.73"/>
    </reaction>
</comment>
<dbReference type="UniPathway" id="UPA00241"/>
<dbReference type="Proteomes" id="UP000510821">
    <property type="component" value="Chromosome"/>
</dbReference>
<evidence type="ECO:0000256" key="10">
    <source>
        <dbReference type="ARBA" id="ARBA00022993"/>
    </source>
</evidence>
<dbReference type="EC" id="3.6.1.73" evidence="16"/>
<keyword evidence="2 15" id="KW-0963">Cytoplasm</keyword>
<accession>A0A7D6BQB5</accession>
<name>A0A7D6BQB5_FERL1</name>
<feature type="binding site" evidence="16">
    <location>
        <begin position="158"/>
        <end position="163"/>
    </location>
    <ligand>
        <name>substrate</name>
    </ligand>
</feature>
<evidence type="ECO:0000256" key="7">
    <source>
        <dbReference type="ARBA" id="ARBA00022801"/>
    </source>
</evidence>
<evidence type="ECO:0000259" key="17">
    <source>
        <dbReference type="Pfam" id="PF01467"/>
    </source>
</evidence>
<proteinExistence type="inferred from homology"/>
<comment type="caution">
    <text evidence="16">Lacks conserved residue(s) required for the propagation of feature annotation.</text>
</comment>
<evidence type="ECO:0000256" key="1">
    <source>
        <dbReference type="ARBA" id="ARBA00001936"/>
    </source>
</evidence>
<keyword evidence="6 15" id="KW-0547">Nucleotide-binding</keyword>
<reference evidence="20" key="1">
    <citation type="submission" date="2020-07" db="EMBL/GenBank/DDBJ databases">
        <title>Metabolic diversity and evolutionary history of the archaeal phylum ###Micrarchaeota### uncovered from a freshwater lake metagenome.</title>
        <authorList>
            <person name="Kadnikov V.V."/>
            <person name="Savvichev A.S."/>
            <person name="Mardanov A.V."/>
            <person name="Beletsky A.V."/>
            <person name="Chupakov A.V."/>
            <person name="Kokryatskaya N.M."/>
            <person name="Pimenov N.V."/>
            <person name="Ravin N.V."/>
        </authorList>
    </citation>
    <scope>NUCLEOTIDE SEQUENCE [LARGE SCALE GENOMIC DNA]</scope>
</reference>
<dbReference type="GO" id="GO:0004595">
    <property type="term" value="F:pantetheine-phosphate adenylyltransferase activity"/>
    <property type="evidence" value="ECO:0007669"/>
    <property type="project" value="UniProtKB-UniRule"/>
</dbReference>
<keyword evidence="4 15" id="KW-0548">Nucleotidyltransferase</keyword>
<dbReference type="EMBL" id="CP058998">
    <property type="protein sequence ID" value="QLJ52643.1"/>
    <property type="molecule type" value="Genomic_DNA"/>
</dbReference>
<dbReference type="Gene3D" id="3.40.50.620">
    <property type="entry name" value="HUPs"/>
    <property type="match status" value="1"/>
</dbReference>
<comment type="function">
    <text evidence="16">Phosphatase that hydrolyzes non-canonical purine nucleotides such as XTP and ITP to their respective diphosphate derivatives. Probably excludes non-canonical purines from DNA/RNA precursor pool, thus preventing their incorporation into DNA/RNA and avoiding chromosomal lesions.</text>
</comment>
<keyword evidence="5 16" id="KW-0479">Metal-binding</keyword>
<dbReference type="PANTHER" id="PTHR34699:SF2">
    <property type="entry name" value="NON-CANONICAL PURINE NTP PHOSPHATASE_PRRC1 DOMAIN-CONTAINING PROTEIN"/>
    <property type="match status" value="1"/>
</dbReference>
<dbReference type="GO" id="GO:0103023">
    <property type="term" value="F:ITPase activity"/>
    <property type="evidence" value="ECO:0007669"/>
    <property type="project" value="UniProtKB-EC"/>
</dbReference>
<dbReference type="NCBIfam" id="TIGR00258">
    <property type="entry name" value="inosine/xanthosine triphosphatase"/>
    <property type="match status" value="1"/>
</dbReference>
<dbReference type="InterPro" id="IPR002786">
    <property type="entry name" value="Non_canon_purine_NTPase"/>
</dbReference>
<comment type="pathway">
    <text evidence="15">Cofactor biosynthesis; coenzyme A biosynthesis.</text>
</comment>
<dbReference type="SUPFAM" id="SSF52374">
    <property type="entry name" value="Nucleotidylyl transferase"/>
    <property type="match status" value="1"/>
</dbReference>
<keyword evidence="3 15" id="KW-0808">Transferase</keyword>
<dbReference type="GO" id="GO:0015937">
    <property type="term" value="P:coenzyme A biosynthetic process"/>
    <property type="evidence" value="ECO:0007669"/>
    <property type="project" value="UniProtKB-UniRule"/>
</dbReference>
<dbReference type="InterPro" id="IPR004821">
    <property type="entry name" value="Cyt_trans-like"/>
</dbReference>
<comment type="function">
    <text evidence="15">Reversibly transfers an adenylyl group from ATP to 4'-phosphopantetheine, yielding dephospho-CoA (dPCoA) and pyrophosphate.</text>
</comment>
<evidence type="ECO:0000256" key="8">
    <source>
        <dbReference type="ARBA" id="ARBA00022840"/>
    </source>
</evidence>
<evidence type="ECO:0000256" key="5">
    <source>
        <dbReference type="ARBA" id="ARBA00022723"/>
    </source>
</evidence>
<comment type="catalytic activity">
    <reaction evidence="13 16">
        <text>ITP + H2O = IDP + phosphate + H(+)</text>
        <dbReference type="Rhea" id="RHEA:28330"/>
        <dbReference type="ChEBI" id="CHEBI:15377"/>
        <dbReference type="ChEBI" id="CHEBI:15378"/>
        <dbReference type="ChEBI" id="CHEBI:43474"/>
        <dbReference type="ChEBI" id="CHEBI:58280"/>
        <dbReference type="ChEBI" id="CHEBI:61402"/>
        <dbReference type="EC" id="3.6.1.73"/>
    </reaction>
</comment>
<dbReference type="SUPFAM" id="SSF52972">
    <property type="entry name" value="ITPase-like"/>
    <property type="match status" value="1"/>
</dbReference>
<comment type="catalytic activity">
    <reaction evidence="15">
        <text>(R)-4'-phosphopantetheine + ATP + H(+) = 3'-dephospho-CoA + diphosphate</text>
        <dbReference type="Rhea" id="RHEA:19801"/>
        <dbReference type="ChEBI" id="CHEBI:15378"/>
        <dbReference type="ChEBI" id="CHEBI:30616"/>
        <dbReference type="ChEBI" id="CHEBI:33019"/>
        <dbReference type="ChEBI" id="CHEBI:57328"/>
        <dbReference type="ChEBI" id="CHEBI:61723"/>
        <dbReference type="EC" id="2.7.7.3"/>
    </reaction>
</comment>
<dbReference type="GO" id="GO:0005737">
    <property type="term" value="C:cytoplasm"/>
    <property type="evidence" value="ECO:0007669"/>
    <property type="project" value="UniProtKB-SubCell"/>
</dbReference>
<evidence type="ECO:0000256" key="9">
    <source>
        <dbReference type="ARBA" id="ARBA00022842"/>
    </source>
</evidence>
<comment type="subcellular location">
    <subcellularLocation>
        <location evidence="15">Cytoplasm</location>
    </subcellularLocation>
</comment>
<keyword evidence="9 16" id="KW-0460">Magnesium</keyword>
<evidence type="ECO:0000256" key="13">
    <source>
        <dbReference type="ARBA" id="ARBA00048174"/>
    </source>
</evidence>
<dbReference type="Gene3D" id="3.90.950.10">
    <property type="match status" value="1"/>
</dbReference>
<keyword evidence="7 16" id="KW-0378">Hydrolase</keyword>
<dbReference type="AlphaFoldDB" id="A0A7D6BQB5"/>
<evidence type="ECO:0000259" key="18">
    <source>
        <dbReference type="Pfam" id="PF01931"/>
    </source>
</evidence>
<dbReference type="InterPro" id="IPR014729">
    <property type="entry name" value="Rossmann-like_a/b/a_fold"/>
</dbReference>
<evidence type="ECO:0000313" key="20">
    <source>
        <dbReference type="Proteomes" id="UP000510821"/>
    </source>
</evidence>
<keyword evidence="12 16" id="KW-0464">Manganese</keyword>
<dbReference type="GO" id="GO:0046872">
    <property type="term" value="F:metal ion binding"/>
    <property type="evidence" value="ECO:0007669"/>
    <property type="project" value="UniProtKB-KW"/>
</dbReference>
<gene>
    <name evidence="15" type="primary">coaD</name>
    <name evidence="19" type="ORF">Sv326_0468</name>
</gene>
<dbReference type="GO" id="GO:0009117">
    <property type="term" value="P:nucleotide metabolic process"/>
    <property type="evidence" value="ECO:0007669"/>
    <property type="project" value="UniProtKB-KW"/>
</dbReference>
<dbReference type="NCBIfam" id="TIGR00125">
    <property type="entry name" value="cyt_tran_rel"/>
    <property type="match status" value="1"/>
</dbReference>
<dbReference type="Pfam" id="PF01467">
    <property type="entry name" value="CTP_transf_like"/>
    <property type="match status" value="1"/>
</dbReference>
<evidence type="ECO:0000256" key="4">
    <source>
        <dbReference type="ARBA" id="ARBA00022695"/>
    </source>
</evidence>
<dbReference type="InterPro" id="IPR029001">
    <property type="entry name" value="ITPase-like_fam"/>
</dbReference>
<dbReference type="InterPro" id="IPR023540">
    <property type="entry name" value="PPAT_arch"/>
</dbReference>
<dbReference type="HAMAP" id="MF_00648">
    <property type="entry name" value="Non_canon_purine_NTPase_YjjX"/>
    <property type="match status" value="1"/>
</dbReference>
<dbReference type="InterPro" id="IPR026533">
    <property type="entry name" value="NTPase/PRRC1"/>
</dbReference>
<evidence type="ECO:0000256" key="12">
    <source>
        <dbReference type="ARBA" id="ARBA00023211"/>
    </source>
</evidence>
<keyword evidence="8 15" id="KW-0067">ATP-binding</keyword>
<comment type="subunit">
    <text evidence="16">Homodimer.</text>
</comment>
<dbReference type="FunFam" id="3.90.950.10:FF:000002">
    <property type="entry name" value="Inosine/xanthosine triphosphatase"/>
    <property type="match status" value="1"/>
</dbReference>
<evidence type="ECO:0000313" key="19">
    <source>
        <dbReference type="EMBL" id="QLJ52643.1"/>
    </source>
</evidence>
<dbReference type="Pfam" id="PF01931">
    <property type="entry name" value="NTPase_I-T"/>
    <property type="match status" value="1"/>
</dbReference>
<dbReference type="NCBIfam" id="NF001985">
    <property type="entry name" value="PRK00777.1"/>
    <property type="match status" value="1"/>
</dbReference>
<comment type="cofactor">
    <cofactor evidence="1">
        <name>Mn(2+)</name>
        <dbReference type="ChEBI" id="CHEBI:29035"/>
    </cofactor>
</comment>
<evidence type="ECO:0000256" key="14">
    <source>
        <dbReference type="ARBA" id="ARBA00048781"/>
    </source>
</evidence>
<dbReference type="GO" id="GO:0006772">
    <property type="term" value="P:thiamine metabolic process"/>
    <property type="evidence" value="ECO:0007669"/>
    <property type="project" value="TreeGrafter"/>
</dbReference>
<protein>
    <recommendedName>
        <fullName evidence="15 16">Multifunctional fusion protein</fullName>
    </recommendedName>
    <domain>
        <recommendedName>
            <fullName evidence="16">Probable inosine/xanthosine triphosphatase</fullName>
            <shortName evidence="16">ITPase/XTPase</shortName>
            <ecNumber evidence="16">3.6.1.73</ecNumber>
        </recommendedName>
        <alternativeName>
            <fullName evidence="16">Non-canonical purine NTP phosphatase</fullName>
        </alternativeName>
        <alternativeName>
            <fullName evidence="16">Non-standard purine NTP phosphatase</fullName>
        </alternativeName>
        <alternativeName>
            <fullName evidence="16">Nucleoside-triphosphate phosphatase</fullName>
            <shortName evidence="16">NTPase</shortName>
        </alternativeName>
    </domain>
    <domain>
        <recommendedName>
            <fullName evidence="15">Phosphopantetheine adenylyltransferase</fullName>
            <ecNumber evidence="15">2.7.7.3</ecNumber>
        </recommendedName>
        <alternativeName>
            <fullName evidence="15">Dephospho-CoA pyrophosphorylase</fullName>
        </alternativeName>
        <alternativeName>
            <fullName evidence="15">Pantetheine-phosphate adenylyltransferase</fullName>
            <shortName evidence="15">PPAT</shortName>
        </alternativeName>
    </domain>
</protein>
<evidence type="ECO:0000256" key="6">
    <source>
        <dbReference type="ARBA" id="ARBA00022741"/>
    </source>
</evidence>
<dbReference type="KEGG" id="flt:Sv326_0468"/>
<organism evidence="19 20">
    <name type="scientific">Fermentimicrarchaeum limneticum</name>
    <dbReference type="NCBI Taxonomy" id="2795018"/>
    <lineage>
        <taxon>Archaea</taxon>
        <taxon>Candidatus Micrarchaeota</taxon>
        <taxon>Candidatus Fermentimicrarchaeales</taxon>
        <taxon>Candidatus Fermentimicrarchaeaceae</taxon>
        <taxon>Candidatus Fermentimicrarchaeum</taxon>
    </lineage>
</organism>
<keyword evidence="10 15" id="KW-0173">Coenzyme A biosynthesis</keyword>
<comment type="cofactor">
    <cofactor evidence="16">
        <name>Mg(2+)</name>
        <dbReference type="ChEBI" id="CHEBI:18420"/>
    </cofactor>
    <cofactor evidence="16">
        <name>Mn(2+)</name>
        <dbReference type="ChEBI" id="CHEBI:29035"/>
    </cofactor>
    <text evidence="16">Binds 1 divalent metal cation per subunit; can use either Mg(2+) or Mn(2+).</text>
</comment>
<evidence type="ECO:0000256" key="2">
    <source>
        <dbReference type="ARBA" id="ARBA00022490"/>
    </source>
</evidence>
<evidence type="ECO:0000256" key="16">
    <source>
        <dbReference type="HAMAP-Rule" id="MF_00648"/>
    </source>
</evidence>
<comment type="similarity">
    <text evidence="16">Belongs to the YjjX NTPase family.</text>
</comment>
<feature type="domain" description="Non-canonical purine NTP phosphatase/PRRC1" evidence="18">
    <location>
        <begin position="157"/>
        <end position="317"/>
    </location>
</feature>
<keyword evidence="11 16" id="KW-0546">Nucleotide metabolism</keyword>
<evidence type="ECO:0000256" key="11">
    <source>
        <dbReference type="ARBA" id="ARBA00023080"/>
    </source>
</evidence>
<evidence type="ECO:0000256" key="15">
    <source>
        <dbReference type="HAMAP-Rule" id="MF_00647"/>
    </source>
</evidence>
<dbReference type="EC" id="2.7.7.3" evidence="15"/>